<protein>
    <submittedName>
        <fullName evidence="2">YNR014W</fullName>
    </submittedName>
</protein>
<dbReference type="Proteomes" id="UP000006968">
    <property type="component" value="Chromosome XIV"/>
</dbReference>
<evidence type="ECO:0000313" key="2">
    <source>
        <dbReference type="EMBL" id="EJS41897.1"/>
    </source>
</evidence>
<feature type="compositionally biased region" description="Acidic residues" evidence="1">
    <location>
        <begin position="82"/>
        <end position="91"/>
    </location>
</feature>
<dbReference type="InterPro" id="IPR031426">
    <property type="entry name" value="DUF4667"/>
</dbReference>
<dbReference type="EMBL" id="ALIE01000173">
    <property type="protein sequence ID" value="EJS41897.1"/>
    <property type="molecule type" value="Genomic_DNA"/>
</dbReference>
<sequence>MSSTDIKPCAFNTPVSAHITFHYKSTADRSRSRSRSSSGSCCSSSTTSNGCSPRGSSAGLPPALSSENEIIETVLSVSAPVAEEDEEEEEPTPSSLFKNNYTAASCLTSESVSPSALPSSRRNSVLPASDFHQCAHHKNFERRASEPQLPSFSERSSSGMKRSISCAHHSMIFPISDLPESLAPASPTGHSDPSCPCNRHHHRRNSVAVKFNKPLYKRLES</sequence>
<organism evidence="2 3">
    <name type="scientific">Saccharomyces arboricola (strain H-6 / AS 2.3317 / CBS 10644)</name>
    <name type="common">Yeast</name>
    <dbReference type="NCBI Taxonomy" id="1160507"/>
    <lineage>
        <taxon>Eukaryota</taxon>
        <taxon>Fungi</taxon>
        <taxon>Dikarya</taxon>
        <taxon>Ascomycota</taxon>
        <taxon>Saccharomycotina</taxon>
        <taxon>Saccharomycetes</taxon>
        <taxon>Saccharomycetales</taxon>
        <taxon>Saccharomycetaceae</taxon>
        <taxon>Saccharomyces</taxon>
    </lineage>
</organism>
<feature type="region of interest" description="Disordered" evidence="1">
    <location>
        <begin position="24"/>
        <end position="99"/>
    </location>
</feature>
<feature type="compositionally biased region" description="Low complexity" evidence="1">
    <location>
        <begin position="35"/>
        <end position="52"/>
    </location>
</feature>
<evidence type="ECO:0000256" key="1">
    <source>
        <dbReference type="SAM" id="MobiDB-lite"/>
    </source>
</evidence>
<evidence type="ECO:0000313" key="3">
    <source>
        <dbReference type="Proteomes" id="UP000006968"/>
    </source>
</evidence>
<gene>
    <name evidence="2" type="ORF">SU7_3043</name>
</gene>
<dbReference type="OrthoDB" id="4061670at2759"/>
<feature type="region of interest" description="Disordered" evidence="1">
    <location>
        <begin position="178"/>
        <end position="221"/>
    </location>
</feature>
<keyword evidence="3" id="KW-1185">Reference proteome</keyword>
<reference evidence="2 3" key="1">
    <citation type="journal article" date="2013" name="BMC Genomics">
        <title>High quality de novo sequencing and assembly of the Saccharomyces arboricolus genome.</title>
        <authorList>
            <person name="Liti G."/>
            <person name="Nguyen Ba A.N."/>
            <person name="Blythe M."/>
            <person name="Mueller C.A."/>
            <person name="Bergstroem A."/>
            <person name="Cubillos F.A."/>
            <person name="Dafhnis-Calas F."/>
            <person name="Khoshraftar S."/>
            <person name="Malla S."/>
            <person name="Mehta N."/>
            <person name="Siow C.C."/>
            <person name="Warringer J."/>
            <person name="Moses A.M."/>
            <person name="Louis E.J."/>
            <person name="Nieduszynski C.A."/>
        </authorList>
    </citation>
    <scope>NUCLEOTIDE SEQUENCE [LARGE SCALE GENOMIC DNA]</scope>
    <source>
        <strain evidence="3">H-6 / AS 2.3317 / CBS 10644</strain>
    </source>
</reference>
<feature type="region of interest" description="Disordered" evidence="1">
    <location>
        <begin position="136"/>
        <end position="161"/>
    </location>
</feature>
<dbReference type="Pfam" id="PF15700">
    <property type="entry name" value="DUF4667"/>
    <property type="match status" value="1"/>
</dbReference>
<proteinExistence type="predicted"/>
<feature type="compositionally biased region" description="Polar residues" evidence="1">
    <location>
        <begin position="148"/>
        <end position="160"/>
    </location>
</feature>
<comment type="caution">
    <text evidence="2">The sequence shown here is derived from an EMBL/GenBank/DDBJ whole genome shotgun (WGS) entry which is preliminary data.</text>
</comment>
<dbReference type="HOGENOM" id="CLU_1273050_0_0_1"/>
<accession>J8LIL3</accession>
<dbReference type="AlphaFoldDB" id="J8LIL3"/>
<name>J8LIL3_SACAR</name>